<dbReference type="AlphaFoldDB" id="A0A395T4C5"/>
<keyword evidence="2" id="KW-1185">Reference proteome</keyword>
<evidence type="ECO:0000313" key="2">
    <source>
        <dbReference type="Proteomes" id="UP000266234"/>
    </source>
</evidence>
<evidence type="ECO:0000313" key="1">
    <source>
        <dbReference type="EMBL" id="RGP79548.1"/>
    </source>
</evidence>
<sequence>MDERLKEPELQIDPSPHGLRTSYLLVSCLNSVKAVIKNFLLLTTSTVLSLPYLYWIQVDRSINMFSRLLVEHPTLWDPSLNVGIYEFTSTLEQISHKIECGSSIGSNMSPPRYLPYPLEEMNKVLKDMYIKVGESSKAMIERPHGSGAVASSTAKSFDMKNMVLNKRIEALLLRFMERGSFTLQPEHSDSKYNYIEGEWSSGMTSQPPG</sequence>
<reference evidence="1 2" key="1">
    <citation type="journal article" date="2018" name="PLoS Pathog.">
        <title>Evolution of structural diversity of trichothecenes, a family of toxins produced by plant pathogenic and entomopathogenic fungi.</title>
        <authorList>
            <person name="Proctor R.H."/>
            <person name="McCormick S.P."/>
            <person name="Kim H.S."/>
            <person name="Cardoza R.E."/>
            <person name="Stanley A.M."/>
            <person name="Lindo L."/>
            <person name="Kelly A."/>
            <person name="Brown D.W."/>
            <person name="Lee T."/>
            <person name="Vaughan M.M."/>
            <person name="Alexander N.J."/>
            <person name="Busman M."/>
            <person name="Gutierrez S."/>
        </authorList>
    </citation>
    <scope>NUCLEOTIDE SEQUENCE [LARGE SCALE GENOMIC DNA]</scope>
    <source>
        <strain evidence="1 2">NRRL 20695</strain>
    </source>
</reference>
<protein>
    <submittedName>
        <fullName evidence="1">Uncharacterized protein</fullName>
    </submittedName>
</protein>
<name>A0A395T4C5_9HYPO</name>
<comment type="caution">
    <text evidence="1">The sequence shown here is derived from an EMBL/GenBank/DDBJ whole genome shotgun (WGS) entry which is preliminary data.</text>
</comment>
<organism evidence="1 2">
    <name type="scientific">Fusarium longipes</name>
    <dbReference type="NCBI Taxonomy" id="694270"/>
    <lineage>
        <taxon>Eukaryota</taxon>
        <taxon>Fungi</taxon>
        <taxon>Dikarya</taxon>
        <taxon>Ascomycota</taxon>
        <taxon>Pezizomycotina</taxon>
        <taxon>Sordariomycetes</taxon>
        <taxon>Hypocreomycetidae</taxon>
        <taxon>Hypocreales</taxon>
        <taxon>Nectriaceae</taxon>
        <taxon>Fusarium</taxon>
    </lineage>
</organism>
<proteinExistence type="predicted"/>
<dbReference type="OrthoDB" id="1600564at2759"/>
<dbReference type="STRING" id="694270.A0A395T4C5"/>
<dbReference type="Proteomes" id="UP000266234">
    <property type="component" value="Unassembled WGS sequence"/>
</dbReference>
<gene>
    <name evidence="1" type="ORF">FLONG3_2296</name>
</gene>
<accession>A0A395T4C5</accession>
<dbReference type="EMBL" id="PXOG01000044">
    <property type="protein sequence ID" value="RGP79548.1"/>
    <property type="molecule type" value="Genomic_DNA"/>
</dbReference>